<sequence>MKKLTFYVLLTDEKFIIMFNTMKTFLYCLAFVVVLSCKNEGPEIVTQPDTVLDEYQDWYTLKAPVDRQIAGVWGDYDKTVLISTMFQIFRTTDHGKHWEQVYEQKTGMFGIVQFQDTLFTMNGLSTQSKMGDQQQILTNADNFSVDDGKTWHRYVARNPILGGIPEFESKDKFRVNPIAGPGALTYEINRVFLDGPNATTGVFETPGVITSTGRRIDLPQLHQLQSLFLDDQQRLYITGSDAVCSNAKSGVFNFCNSKAGRGVVYISKRPLL</sequence>
<dbReference type="SUPFAM" id="SSF110296">
    <property type="entry name" value="Oligoxyloglucan reducing end-specific cellobiohydrolase"/>
    <property type="match status" value="1"/>
</dbReference>
<dbReference type="EMBL" id="CAJRAU010000001">
    <property type="protein sequence ID" value="CAG5068078.1"/>
    <property type="molecule type" value="Genomic_DNA"/>
</dbReference>
<organism evidence="1 2">
    <name type="scientific">Dyadobacter linearis</name>
    <dbReference type="NCBI Taxonomy" id="2823330"/>
    <lineage>
        <taxon>Bacteria</taxon>
        <taxon>Pseudomonadati</taxon>
        <taxon>Bacteroidota</taxon>
        <taxon>Cytophagia</taxon>
        <taxon>Cytophagales</taxon>
        <taxon>Spirosomataceae</taxon>
        <taxon>Dyadobacter</taxon>
    </lineage>
</organism>
<name>A0ABN7R4L7_9BACT</name>
<accession>A0ABN7R4L7</accession>
<dbReference type="Proteomes" id="UP000679725">
    <property type="component" value="Unassembled WGS sequence"/>
</dbReference>
<reference evidence="1 2" key="1">
    <citation type="submission" date="2021-04" db="EMBL/GenBank/DDBJ databases">
        <authorList>
            <person name="Rodrigo-Torres L."/>
            <person name="Arahal R. D."/>
            <person name="Lucena T."/>
        </authorList>
    </citation>
    <scope>NUCLEOTIDE SEQUENCE [LARGE SCALE GENOMIC DNA]</scope>
    <source>
        <strain evidence="1 2">CECT 9623</strain>
    </source>
</reference>
<comment type="caution">
    <text evidence="1">The sequence shown here is derived from an EMBL/GenBank/DDBJ whole genome shotgun (WGS) entry which is preliminary data.</text>
</comment>
<evidence type="ECO:0000313" key="1">
    <source>
        <dbReference type="EMBL" id="CAG5068078.1"/>
    </source>
</evidence>
<protein>
    <recommendedName>
        <fullName evidence="3">Exo-alpha-sialidase</fullName>
    </recommendedName>
</protein>
<keyword evidence="2" id="KW-1185">Reference proteome</keyword>
<evidence type="ECO:0000313" key="2">
    <source>
        <dbReference type="Proteomes" id="UP000679725"/>
    </source>
</evidence>
<proteinExistence type="predicted"/>
<evidence type="ECO:0008006" key="3">
    <source>
        <dbReference type="Google" id="ProtNLM"/>
    </source>
</evidence>
<gene>
    <name evidence="1" type="ORF">DYBT9623_00806</name>
</gene>